<keyword evidence="6" id="KW-0503">Monooxygenase</keyword>
<evidence type="ECO:0000256" key="4">
    <source>
        <dbReference type="ARBA" id="ARBA00022827"/>
    </source>
</evidence>
<evidence type="ECO:0000256" key="2">
    <source>
        <dbReference type="ARBA" id="ARBA00010139"/>
    </source>
</evidence>
<sequence length="495" mass="55049">MAMEHVDVLIVGAGLSGIGAAYHLKKHCPGKTYAILEGREAIGGTWDLFRYPGIRSDSDMYTLGYSFKPWKAAKAIADGPSILSYVRETAREHDVDRHIRFRHLVKRASWSSETATWTVEAEHDGLTVKFTCGFLYMCSGYYRYSAGYTPDFPGAERFQGRIVHPQHWPEDLDYAGKKVVVIGSGATAVTLVPEMAKTAAHVVMLQRSPTYVVSRPAEDGVANWLRTKLPAMTAYGVTRWKNVLFQMLFFNMARKKPEKVKERLLGMVREHLGPDYDVATHFTPRYNPWDQRLCLVPDADLFDSIKAGTSSVVTDHIETFTETGIQLKSGKVLDADVIVTATGLQMQLLSGMEVVVDGKVANLAQSMSYKGMMFSDVPNLASAFGYTNASWTLKADLTSEYVCRLINQMDRTGADYCVARQDGDIEVAPWLDFTSGYVTRAMNQFPKQGLRKPWKVHQNYALDLVALRFGKVDDGVMTFGRKTGAKATPVTAKAA</sequence>
<dbReference type="Gene3D" id="3.50.50.60">
    <property type="entry name" value="FAD/NAD(P)-binding domain"/>
    <property type="match status" value="2"/>
</dbReference>
<dbReference type="InterPro" id="IPR020946">
    <property type="entry name" value="Flavin_mOase-like"/>
</dbReference>
<name>A0ABY4ZPZ0_9CAUL</name>
<dbReference type="InterPro" id="IPR051820">
    <property type="entry name" value="FAD-binding_MO"/>
</dbReference>
<evidence type="ECO:0000313" key="7">
    <source>
        <dbReference type="EMBL" id="USQ94661.1"/>
    </source>
</evidence>
<evidence type="ECO:0000256" key="1">
    <source>
        <dbReference type="ARBA" id="ARBA00001974"/>
    </source>
</evidence>
<keyword evidence="3" id="KW-0285">Flavoprotein</keyword>
<accession>A0ABY4ZPZ0</accession>
<dbReference type="InterPro" id="IPR036188">
    <property type="entry name" value="FAD/NAD-bd_sf"/>
</dbReference>
<dbReference type="PANTHER" id="PTHR43872:SF1">
    <property type="entry name" value="MONOOXYGENASE, PUTATIVE (AFU_ORTHOLOGUE AFUA_8G02570)-RELATED"/>
    <property type="match status" value="1"/>
</dbReference>
<evidence type="ECO:0000256" key="5">
    <source>
        <dbReference type="ARBA" id="ARBA00023002"/>
    </source>
</evidence>
<reference evidence="7 8" key="1">
    <citation type="submission" date="2022-04" db="EMBL/GenBank/DDBJ databases">
        <title>Genome sequence of soybean root-associated Caulobacter segnis RL271.</title>
        <authorList>
            <person name="Longley R."/>
            <person name="Bonito G."/>
            <person name="Trigodet F."/>
            <person name="Crosson S."/>
            <person name="Fiebig A."/>
        </authorList>
    </citation>
    <scope>NUCLEOTIDE SEQUENCE [LARGE SCALE GENOMIC DNA]</scope>
    <source>
        <strain evidence="7 8">RL271</strain>
    </source>
</reference>
<comment type="similarity">
    <text evidence="2">Belongs to the FAD-binding monooxygenase family.</text>
</comment>
<dbReference type="Proteomes" id="UP001057520">
    <property type="component" value="Chromosome"/>
</dbReference>
<gene>
    <name evidence="7" type="ORF">MZV50_19060</name>
</gene>
<dbReference type="Pfam" id="PF13450">
    <property type="entry name" value="NAD_binding_8"/>
    <property type="match status" value="1"/>
</dbReference>
<evidence type="ECO:0000256" key="3">
    <source>
        <dbReference type="ARBA" id="ARBA00022630"/>
    </source>
</evidence>
<protein>
    <submittedName>
        <fullName evidence="7">NAD(P)/FAD-dependent oxidoreductase</fullName>
    </submittedName>
</protein>
<comment type="cofactor">
    <cofactor evidence="1">
        <name>FAD</name>
        <dbReference type="ChEBI" id="CHEBI:57692"/>
    </cofactor>
</comment>
<evidence type="ECO:0000256" key="6">
    <source>
        <dbReference type="ARBA" id="ARBA00023033"/>
    </source>
</evidence>
<keyword evidence="8" id="KW-1185">Reference proteome</keyword>
<keyword evidence="4" id="KW-0274">FAD</keyword>
<dbReference type="SUPFAM" id="SSF51905">
    <property type="entry name" value="FAD/NAD(P)-binding domain"/>
    <property type="match status" value="1"/>
</dbReference>
<dbReference type="Pfam" id="PF00743">
    <property type="entry name" value="FMO-like"/>
    <property type="match status" value="1"/>
</dbReference>
<evidence type="ECO:0000313" key="8">
    <source>
        <dbReference type="Proteomes" id="UP001057520"/>
    </source>
</evidence>
<dbReference type="EMBL" id="CP096040">
    <property type="protein sequence ID" value="USQ94661.1"/>
    <property type="molecule type" value="Genomic_DNA"/>
</dbReference>
<dbReference type="PANTHER" id="PTHR43872">
    <property type="entry name" value="MONOOXYGENASE, PUTATIVE (AFU_ORTHOLOGUE AFUA_8G02570)-RELATED"/>
    <property type="match status" value="1"/>
</dbReference>
<proteinExistence type="inferred from homology"/>
<organism evidence="7 8">
    <name type="scientific">Caulobacter segnis</name>
    <dbReference type="NCBI Taxonomy" id="88688"/>
    <lineage>
        <taxon>Bacteria</taxon>
        <taxon>Pseudomonadati</taxon>
        <taxon>Pseudomonadota</taxon>
        <taxon>Alphaproteobacteria</taxon>
        <taxon>Caulobacterales</taxon>
        <taxon>Caulobacteraceae</taxon>
        <taxon>Caulobacter</taxon>
    </lineage>
</organism>
<keyword evidence="5" id="KW-0560">Oxidoreductase</keyword>